<reference evidence="1 2" key="1">
    <citation type="submission" date="2017-06" db="EMBL/GenBank/DDBJ databases">
        <authorList>
            <person name="Kim H.J."/>
            <person name="Triplett B.A."/>
        </authorList>
    </citation>
    <scope>NUCLEOTIDE SEQUENCE [LARGE SCALE GENOMIC DNA]</scope>
</reference>
<accession>A0A2L0V0A7</accession>
<keyword evidence="2" id="KW-1185">Reference proteome</keyword>
<dbReference type="KEGG" id="vg:40088457"/>
<evidence type="ECO:0000313" key="1">
    <source>
        <dbReference type="EMBL" id="AUZ95213.1"/>
    </source>
</evidence>
<dbReference type="RefSeq" id="YP_009612119.1">
    <property type="nucleotide sequence ID" value="NC_042013.1"/>
</dbReference>
<dbReference type="EMBL" id="MF403008">
    <property type="protein sequence ID" value="AUZ95213.1"/>
    <property type="molecule type" value="Genomic_DNA"/>
</dbReference>
<dbReference type="Proteomes" id="UP000223025">
    <property type="component" value="Segment"/>
</dbReference>
<proteinExistence type="predicted"/>
<dbReference type="GeneID" id="40088457"/>
<protein>
    <submittedName>
        <fullName evidence="1">Uncharacterized protein</fullName>
    </submittedName>
</protein>
<organism evidence="1 2">
    <name type="scientific">Agrobacterium phage Atu_ph07</name>
    <dbReference type="NCBI Taxonomy" id="2024264"/>
    <lineage>
        <taxon>Viruses</taxon>
        <taxon>Duplodnaviria</taxon>
        <taxon>Heunggongvirae</taxon>
        <taxon>Uroviricota</taxon>
        <taxon>Caudoviricetes</taxon>
        <taxon>Polybotosvirus</taxon>
        <taxon>Polybotosvirus Atuph07</taxon>
    </lineage>
</organism>
<name>A0A2L0V0A7_9CAUD</name>
<sequence length="265" mass="31356">MTILENHPHIKYRIIPMDDSDQLMFQLKYGCEVVALDVEIEDGAFAEEYNGGYLFRSFQLKKYRATASPDEYVLTSYLHEFESIYDISAYARIENGHFGKISLGGLGIYRMWHSSDITRNVTSFNDFWKLYPFDECYNSKNRMSFVNICAARVKVSQERYISLASLYGNGFIILDMDVPVEVEHIRVDEGVLFWFDFDHTSIQSYPTFFLTTQYNHPNPELRIFHSDYGVFKKREMGWRLTWDNSLDDEYSYTEFVNFWRNIKKG</sequence>
<evidence type="ECO:0000313" key="2">
    <source>
        <dbReference type="Proteomes" id="UP000223025"/>
    </source>
</evidence>